<protein>
    <submittedName>
        <fullName evidence="1">Uncharacterized protein</fullName>
    </submittedName>
</protein>
<keyword evidence="2" id="KW-1185">Reference proteome</keyword>
<feature type="non-terminal residue" evidence="1">
    <location>
        <position position="1"/>
    </location>
</feature>
<dbReference type="OrthoDB" id="2607374at2759"/>
<organism evidence="1 2">
    <name type="scientific">Paxillus involutus ATCC 200175</name>
    <dbReference type="NCBI Taxonomy" id="664439"/>
    <lineage>
        <taxon>Eukaryota</taxon>
        <taxon>Fungi</taxon>
        <taxon>Dikarya</taxon>
        <taxon>Basidiomycota</taxon>
        <taxon>Agaricomycotina</taxon>
        <taxon>Agaricomycetes</taxon>
        <taxon>Agaricomycetidae</taxon>
        <taxon>Boletales</taxon>
        <taxon>Paxilineae</taxon>
        <taxon>Paxillaceae</taxon>
        <taxon>Paxillus</taxon>
    </lineage>
</organism>
<dbReference type="InterPro" id="IPR041078">
    <property type="entry name" value="Plavaka"/>
</dbReference>
<sequence length="222" mass="25663">LGLSYKNTKDLNRIIDQQLPSQRPHFHRQEFVVAGETFDLYLRDIVECISALYSDPDFSRHLVFAPERHYIDPDMTKRMYYDLHTGKWWWDKQLENKKPGATIIPIILSSDKTQITMFRNKAAYPLYMTIGNLPKEIRRKPSRRAWILLAYLPTSRLDHITNQAARRRTVTNLFHACMSHILDPLKAPADTGLPMASGDGVVRRGHPLVACYAGDYPEQVLV</sequence>
<reference evidence="2" key="2">
    <citation type="submission" date="2015-01" db="EMBL/GenBank/DDBJ databases">
        <title>Evolutionary Origins and Diversification of the Mycorrhizal Mutualists.</title>
        <authorList>
            <consortium name="DOE Joint Genome Institute"/>
            <consortium name="Mycorrhizal Genomics Consortium"/>
            <person name="Kohler A."/>
            <person name="Kuo A."/>
            <person name="Nagy L.G."/>
            <person name="Floudas D."/>
            <person name="Copeland A."/>
            <person name="Barry K.W."/>
            <person name="Cichocki N."/>
            <person name="Veneault-Fourrey C."/>
            <person name="LaButti K."/>
            <person name="Lindquist E.A."/>
            <person name="Lipzen A."/>
            <person name="Lundell T."/>
            <person name="Morin E."/>
            <person name="Murat C."/>
            <person name="Riley R."/>
            <person name="Ohm R."/>
            <person name="Sun H."/>
            <person name="Tunlid A."/>
            <person name="Henrissat B."/>
            <person name="Grigoriev I.V."/>
            <person name="Hibbett D.S."/>
            <person name="Martin F."/>
        </authorList>
    </citation>
    <scope>NUCLEOTIDE SEQUENCE [LARGE SCALE GENOMIC DNA]</scope>
    <source>
        <strain evidence="2">ATCC 200175</strain>
    </source>
</reference>
<feature type="non-terminal residue" evidence="1">
    <location>
        <position position="222"/>
    </location>
</feature>
<dbReference type="Proteomes" id="UP000053647">
    <property type="component" value="Unassembled WGS sequence"/>
</dbReference>
<proteinExistence type="predicted"/>
<name>A0A0C9T1F0_PAXIN</name>
<dbReference type="HOGENOM" id="CLU_006344_2_2_1"/>
<evidence type="ECO:0000313" key="2">
    <source>
        <dbReference type="Proteomes" id="UP000053647"/>
    </source>
</evidence>
<reference evidence="1 2" key="1">
    <citation type="submission" date="2014-06" db="EMBL/GenBank/DDBJ databases">
        <authorList>
            <consortium name="DOE Joint Genome Institute"/>
            <person name="Kuo A."/>
            <person name="Kohler A."/>
            <person name="Nagy L.G."/>
            <person name="Floudas D."/>
            <person name="Copeland A."/>
            <person name="Barry K.W."/>
            <person name="Cichocki N."/>
            <person name="Veneault-Fourrey C."/>
            <person name="LaButti K."/>
            <person name="Lindquist E.A."/>
            <person name="Lipzen A."/>
            <person name="Lundell T."/>
            <person name="Morin E."/>
            <person name="Murat C."/>
            <person name="Sun H."/>
            <person name="Tunlid A."/>
            <person name="Henrissat B."/>
            <person name="Grigoriev I.V."/>
            <person name="Hibbett D.S."/>
            <person name="Martin F."/>
            <person name="Nordberg H.P."/>
            <person name="Cantor M.N."/>
            <person name="Hua S.X."/>
        </authorList>
    </citation>
    <scope>NUCLEOTIDE SEQUENCE [LARGE SCALE GENOMIC DNA]</scope>
    <source>
        <strain evidence="1 2">ATCC 200175</strain>
    </source>
</reference>
<accession>A0A0C9T1F0</accession>
<gene>
    <name evidence="1" type="ORF">PAXINDRAFT_40246</name>
</gene>
<dbReference type="Pfam" id="PF18759">
    <property type="entry name" value="Plavaka"/>
    <property type="match status" value="1"/>
</dbReference>
<dbReference type="AlphaFoldDB" id="A0A0C9T1F0"/>
<dbReference type="EMBL" id="KN819453">
    <property type="protein sequence ID" value="KIJ09535.1"/>
    <property type="molecule type" value="Genomic_DNA"/>
</dbReference>
<evidence type="ECO:0000313" key="1">
    <source>
        <dbReference type="EMBL" id="KIJ09535.1"/>
    </source>
</evidence>